<evidence type="ECO:0000313" key="2">
    <source>
        <dbReference type="Proteomes" id="UP000309997"/>
    </source>
</evidence>
<evidence type="ECO:0000313" key="1">
    <source>
        <dbReference type="EMBL" id="KAL3580197.1"/>
    </source>
</evidence>
<sequence>MMFGCEEERWRSQVRSMIQFSQQINPSWCLAVRTGKEGRVKDGFEKDCEAQEGWILKGGVQIRAVLDYCGSGIRNF</sequence>
<proteinExistence type="predicted"/>
<dbReference type="EMBL" id="RCHU02000009">
    <property type="protein sequence ID" value="KAL3580197.1"/>
    <property type="molecule type" value="Genomic_DNA"/>
</dbReference>
<protein>
    <submittedName>
        <fullName evidence="1">Uncharacterized protein</fullName>
    </submittedName>
</protein>
<keyword evidence="2" id="KW-1185">Reference proteome</keyword>
<accession>A0ACC4BNN5</accession>
<name>A0ACC4BNN5_POPAL</name>
<organism evidence="1 2">
    <name type="scientific">Populus alba</name>
    <name type="common">White poplar</name>
    <dbReference type="NCBI Taxonomy" id="43335"/>
    <lineage>
        <taxon>Eukaryota</taxon>
        <taxon>Viridiplantae</taxon>
        <taxon>Streptophyta</taxon>
        <taxon>Embryophyta</taxon>
        <taxon>Tracheophyta</taxon>
        <taxon>Spermatophyta</taxon>
        <taxon>Magnoliopsida</taxon>
        <taxon>eudicotyledons</taxon>
        <taxon>Gunneridae</taxon>
        <taxon>Pentapetalae</taxon>
        <taxon>rosids</taxon>
        <taxon>fabids</taxon>
        <taxon>Malpighiales</taxon>
        <taxon>Salicaceae</taxon>
        <taxon>Saliceae</taxon>
        <taxon>Populus</taxon>
    </lineage>
</organism>
<reference evidence="1 2" key="1">
    <citation type="journal article" date="2024" name="Plant Biotechnol. J.">
        <title>Genome and CRISPR/Cas9 system of a widespread forest tree (Populus alba) in the world.</title>
        <authorList>
            <person name="Liu Y.J."/>
            <person name="Jiang P.F."/>
            <person name="Han X.M."/>
            <person name="Li X.Y."/>
            <person name="Wang H.M."/>
            <person name="Wang Y.J."/>
            <person name="Wang X.X."/>
            <person name="Zeng Q.Y."/>
        </authorList>
    </citation>
    <scope>NUCLEOTIDE SEQUENCE [LARGE SCALE GENOMIC DNA]</scope>
    <source>
        <strain evidence="2">cv. PAL-ZL1</strain>
    </source>
</reference>
<dbReference type="Proteomes" id="UP000309997">
    <property type="component" value="Unassembled WGS sequence"/>
</dbReference>
<gene>
    <name evidence="1" type="ORF">D5086_018032</name>
</gene>
<comment type="caution">
    <text evidence="1">The sequence shown here is derived from an EMBL/GenBank/DDBJ whole genome shotgun (WGS) entry which is preliminary data.</text>
</comment>